<proteinExistence type="predicted"/>
<dbReference type="Proteomes" id="UP000010296">
    <property type="component" value="Unassembled WGS sequence"/>
</dbReference>
<gene>
    <name evidence="7" type="primary">cps1C</name>
    <name evidence="7" type="ORF">HMPREF9088_0293</name>
</gene>
<feature type="transmembrane region" description="Helical" evidence="6">
    <location>
        <begin position="96"/>
        <end position="115"/>
    </location>
</feature>
<evidence type="ECO:0000256" key="5">
    <source>
        <dbReference type="ARBA" id="ARBA00023136"/>
    </source>
</evidence>
<dbReference type="PATRIC" id="fig|888064.11.peg.887"/>
<evidence type="ECO:0000313" key="8">
    <source>
        <dbReference type="Proteomes" id="UP000010296"/>
    </source>
</evidence>
<dbReference type="PANTHER" id="PTHR30250">
    <property type="entry name" value="PST FAMILY PREDICTED COLANIC ACID TRANSPORTER"/>
    <property type="match status" value="1"/>
</dbReference>
<keyword evidence="2" id="KW-1003">Cell membrane</keyword>
<keyword evidence="5 6" id="KW-0472">Membrane</keyword>
<feature type="transmembrane region" description="Helical" evidence="6">
    <location>
        <begin position="72"/>
        <end position="90"/>
    </location>
</feature>
<organism evidence="7 8">
    <name type="scientific">Enterococcus italicus (strain DSM 15952 / CCUG 50447 / LMG 22039 / TP 1.5)</name>
    <dbReference type="NCBI Taxonomy" id="888064"/>
    <lineage>
        <taxon>Bacteria</taxon>
        <taxon>Bacillati</taxon>
        <taxon>Bacillota</taxon>
        <taxon>Bacilli</taxon>
        <taxon>Lactobacillales</taxon>
        <taxon>Enterococcaceae</taxon>
        <taxon>Enterococcus</taxon>
    </lineage>
</organism>
<dbReference type="AlphaFoldDB" id="E6LD53"/>
<dbReference type="Pfam" id="PF01943">
    <property type="entry name" value="Polysacc_synt"/>
    <property type="match status" value="1"/>
</dbReference>
<feature type="transmembrane region" description="Helical" evidence="6">
    <location>
        <begin position="136"/>
        <end position="155"/>
    </location>
</feature>
<evidence type="ECO:0000256" key="2">
    <source>
        <dbReference type="ARBA" id="ARBA00022475"/>
    </source>
</evidence>
<evidence type="ECO:0000256" key="6">
    <source>
        <dbReference type="SAM" id="Phobius"/>
    </source>
</evidence>
<evidence type="ECO:0000256" key="3">
    <source>
        <dbReference type="ARBA" id="ARBA00022692"/>
    </source>
</evidence>
<comment type="caution">
    <text evidence="7">The sequence shown here is derived from an EMBL/GenBank/DDBJ whole genome shotgun (WGS) entry which is preliminary data.</text>
</comment>
<keyword evidence="4 6" id="KW-1133">Transmembrane helix</keyword>
<feature type="transmembrane region" description="Helical" evidence="6">
    <location>
        <begin position="283"/>
        <end position="302"/>
    </location>
</feature>
<dbReference type="InterPro" id="IPR050833">
    <property type="entry name" value="Poly_Biosynth_Transport"/>
</dbReference>
<dbReference type="GO" id="GO:0005886">
    <property type="term" value="C:plasma membrane"/>
    <property type="evidence" value="ECO:0007669"/>
    <property type="project" value="UniProtKB-SubCell"/>
</dbReference>
<dbReference type="EMBL" id="AEPV01000009">
    <property type="protein sequence ID" value="EFU74868.1"/>
    <property type="molecule type" value="Genomic_DNA"/>
</dbReference>
<feature type="transmembrane region" description="Helical" evidence="6">
    <location>
        <begin position="216"/>
        <end position="235"/>
    </location>
</feature>
<keyword evidence="8" id="KW-1185">Reference proteome</keyword>
<feature type="transmembrane region" description="Helical" evidence="6">
    <location>
        <begin position="339"/>
        <end position="357"/>
    </location>
</feature>
<protein>
    <submittedName>
        <fullName evidence="7">Polysaccharide biosynthesis protein</fullName>
    </submittedName>
</protein>
<comment type="subcellular location">
    <subcellularLocation>
        <location evidence="1">Cell membrane</location>
        <topology evidence="1">Multi-pass membrane protein</topology>
    </subcellularLocation>
</comment>
<dbReference type="PANTHER" id="PTHR30250:SF11">
    <property type="entry name" value="O-ANTIGEN TRANSPORTER-RELATED"/>
    <property type="match status" value="1"/>
</dbReference>
<feature type="transmembrane region" description="Helical" evidence="6">
    <location>
        <begin position="12"/>
        <end position="37"/>
    </location>
</feature>
<dbReference type="HOGENOM" id="CLU_022017_0_0_9"/>
<feature type="transmembrane region" description="Helical" evidence="6">
    <location>
        <begin position="247"/>
        <end position="271"/>
    </location>
</feature>
<feature type="transmembrane region" description="Helical" evidence="6">
    <location>
        <begin position="178"/>
        <end position="195"/>
    </location>
</feature>
<dbReference type="STRING" id="888064.HMPREF9088_0293"/>
<keyword evidence="3 6" id="KW-0812">Transmembrane</keyword>
<feature type="transmembrane region" description="Helical" evidence="6">
    <location>
        <begin position="363"/>
        <end position="389"/>
    </location>
</feature>
<sequence>MRDDKKLLSQTFWEISLLRIIVISITYVIFLIFLFFVQEYQSYYFYQSILILSAGLDISWFFMGMEDFKKTVLRNIVLKVLSLIVIFIFIKSQNDLGLYILVINTSALLSNLVLWPYLKIYINKPCLKKLNIIKHLIPSLTLFLPQIATQVYLVLNKTMLGYMTNVQNSGYYENTDKLIKIVLAIVTATGTVMLPRMANIFSSGNYQLINKSIRQSFDFVSFISIPMAFGLASVADKFSIWFFGKEFAITGQLIPILSIVIILIGWSNVLGMQYLLPTNQTKYFTISVTVGALVNLFLNVFFIKLFGIFGAIWATVISECTVTLVQLYYVKNNVNISRLFIGVWKYALSAGIMFIAVRSLNNWMTGSLICFIIQGMVGAIIYVVLVIILRAPIILQFFQVKEKFINRK</sequence>
<accession>E6LD53</accession>
<feature type="transmembrane region" description="Helical" evidence="6">
    <location>
        <begin position="308"/>
        <end position="330"/>
    </location>
</feature>
<dbReference type="InterPro" id="IPR002797">
    <property type="entry name" value="Polysacc_synth"/>
</dbReference>
<evidence type="ECO:0000256" key="1">
    <source>
        <dbReference type="ARBA" id="ARBA00004651"/>
    </source>
</evidence>
<dbReference type="eggNOG" id="COG2244">
    <property type="taxonomic scope" value="Bacteria"/>
</dbReference>
<evidence type="ECO:0000256" key="4">
    <source>
        <dbReference type="ARBA" id="ARBA00022989"/>
    </source>
</evidence>
<evidence type="ECO:0000313" key="7">
    <source>
        <dbReference type="EMBL" id="EFU74868.1"/>
    </source>
</evidence>
<reference evidence="7 8" key="1">
    <citation type="submission" date="2010-12" db="EMBL/GenBank/DDBJ databases">
        <authorList>
            <person name="Muzny D."/>
            <person name="Qin X."/>
            <person name="Deng J."/>
            <person name="Jiang H."/>
            <person name="Liu Y."/>
            <person name="Qu J."/>
            <person name="Song X.-Z."/>
            <person name="Zhang L."/>
            <person name="Thornton R."/>
            <person name="Coyle M."/>
            <person name="Francisco L."/>
            <person name="Jackson L."/>
            <person name="Javaid M."/>
            <person name="Korchina V."/>
            <person name="Kovar C."/>
            <person name="Mata R."/>
            <person name="Mathew T."/>
            <person name="Ngo R."/>
            <person name="Nguyen L."/>
            <person name="Nguyen N."/>
            <person name="Okwuonu G."/>
            <person name="Ongeri F."/>
            <person name="Pham C."/>
            <person name="Simmons D."/>
            <person name="Wilczek-Boney K."/>
            <person name="Hale W."/>
            <person name="Jakkamsetti A."/>
            <person name="Pham P."/>
            <person name="Ruth R."/>
            <person name="San Lucas F."/>
            <person name="Warren J."/>
            <person name="Zhang J."/>
            <person name="Zhao Z."/>
            <person name="Zhou C."/>
            <person name="Zhu D."/>
            <person name="Lee S."/>
            <person name="Bess C."/>
            <person name="Blankenburg K."/>
            <person name="Forbes L."/>
            <person name="Fu Q."/>
            <person name="Gubbala S."/>
            <person name="Hirani K."/>
            <person name="Jayaseelan J.C."/>
            <person name="Lara F."/>
            <person name="Munidasa M."/>
            <person name="Palculict T."/>
            <person name="Patil S."/>
            <person name="Pu L.-L."/>
            <person name="Saada N."/>
            <person name="Tang L."/>
            <person name="Weissenberger G."/>
            <person name="Zhu Y."/>
            <person name="Hemphill L."/>
            <person name="Shang Y."/>
            <person name="Youmans B."/>
            <person name="Ayvaz T."/>
            <person name="Ross M."/>
            <person name="Santibanez J."/>
            <person name="Aqrawi P."/>
            <person name="Gross S."/>
            <person name="Joshi V."/>
            <person name="Fowler G."/>
            <person name="Nazareth L."/>
            <person name="Reid J."/>
            <person name="Worley K."/>
            <person name="Petrosino J."/>
            <person name="Highlander S."/>
            <person name="Gibbs R."/>
        </authorList>
    </citation>
    <scope>NUCLEOTIDE SEQUENCE [LARGE SCALE GENOMIC DNA]</scope>
    <source>
        <strain evidence="8">DSM 15952 / CCUG 50447 / LMG 22039 / TP 1.5</strain>
    </source>
</reference>
<name>E6LD53_ENTI1</name>